<evidence type="ECO:0000313" key="6">
    <source>
        <dbReference type="Proteomes" id="UP001501470"/>
    </source>
</evidence>
<dbReference type="Proteomes" id="UP001501470">
    <property type="component" value="Unassembled WGS sequence"/>
</dbReference>
<dbReference type="Gene3D" id="1.10.640.10">
    <property type="entry name" value="Haem peroxidase domain superfamily, animal type"/>
    <property type="match status" value="1"/>
</dbReference>
<evidence type="ECO:0008006" key="7">
    <source>
        <dbReference type="Google" id="ProtNLM"/>
    </source>
</evidence>
<feature type="region of interest" description="Disordered" evidence="4">
    <location>
        <begin position="637"/>
        <end position="677"/>
    </location>
</feature>
<dbReference type="PRINTS" id="PR00457">
    <property type="entry name" value="ANPEROXIDASE"/>
</dbReference>
<dbReference type="RefSeq" id="WP_344508651.1">
    <property type="nucleotide sequence ID" value="NZ_BAAAQD010000020.1"/>
</dbReference>
<comment type="caution">
    <text evidence="5">The sequence shown here is derived from an EMBL/GenBank/DDBJ whole genome shotgun (WGS) entry which is preliminary data.</text>
</comment>
<dbReference type="SUPFAM" id="SSF48113">
    <property type="entry name" value="Heme-dependent peroxidases"/>
    <property type="match status" value="1"/>
</dbReference>
<sequence length="677" mass="73492">MVLAFVTASVMGTGASAEAAAPGGGIFGIVEAQGLDGGTNNRSHPEWGRTNTIYPRVGDHHYADGVNQAQGGPNTRYISNRVINGGSQQLYSERGVSQWGFVWGQFLDHTIAQRVGRRQTGPSGEEANIPFNNADPLESSRNDLGFLFFERSIAEEGTGVTVPREQINAISSYIDAATVYSNADARLDWMREGTVDGNPANNGARLLMPGGYLPRAASRGNWETAPPMVVGSLFATPEVVAVAGDQRANENPGLLATHTLFNREHNRIVSKLPSWMSEQDKFQVARAVLIAELQYITYQEFLPSLGVRLPAYSGYKADVDAGVTNEFATVGYRAHSMIGTHYTMKGEPGRWSQADLDYFASVGVTVKKTGNQVVLSVPIGEETFFNPDLLERLQLGPVLRGVSSIPQNKNDEIINDLMRNGRFDFSGNPGCAEDPSGPTCIAGVNDLAAVDIERGRDHGLGTYNQLRAAYGLPPKTSFTAITGEATQEFPADPLLTAGNEINDPNIMDYTALYDINGHATTAQADNAVRGVRRTTTAARLKAIYGTVDQVDAFTGLIAEKHVPGTEFGELQLAIWKHQFQALRDGDRFFFANDPLLPLVRNLFGIDYRVSLGDVIARNTDIPRSQLARNVFLTPDQQRSAQLPSAPGERLLPGPNTRQLTVGWSLTSTGPRRNELNP</sequence>
<name>A0ABP4MNT9_9ACTN</name>
<organism evidence="5 6">
    <name type="scientific">Dactylosporangium maewongense</name>
    <dbReference type="NCBI Taxonomy" id="634393"/>
    <lineage>
        <taxon>Bacteria</taxon>
        <taxon>Bacillati</taxon>
        <taxon>Actinomycetota</taxon>
        <taxon>Actinomycetes</taxon>
        <taxon>Micromonosporales</taxon>
        <taxon>Micromonosporaceae</taxon>
        <taxon>Dactylosporangium</taxon>
    </lineage>
</organism>
<feature type="compositionally biased region" description="Polar residues" evidence="4">
    <location>
        <begin position="655"/>
        <end position="670"/>
    </location>
</feature>
<accession>A0ABP4MNT9</accession>
<dbReference type="PANTHER" id="PTHR11475">
    <property type="entry name" value="OXIDASE/PEROXIDASE"/>
    <property type="match status" value="1"/>
</dbReference>
<evidence type="ECO:0000256" key="4">
    <source>
        <dbReference type="SAM" id="MobiDB-lite"/>
    </source>
</evidence>
<gene>
    <name evidence="5" type="ORF">GCM10009827_080290</name>
</gene>
<evidence type="ECO:0000256" key="2">
    <source>
        <dbReference type="ARBA" id="ARBA00022525"/>
    </source>
</evidence>
<dbReference type="InterPro" id="IPR037120">
    <property type="entry name" value="Haem_peroxidase_sf_animal"/>
</dbReference>
<dbReference type="PANTHER" id="PTHR11475:SF4">
    <property type="entry name" value="CHORION PEROXIDASE"/>
    <property type="match status" value="1"/>
</dbReference>
<dbReference type="EMBL" id="BAAAQD010000020">
    <property type="protein sequence ID" value="GAA1547971.1"/>
    <property type="molecule type" value="Genomic_DNA"/>
</dbReference>
<protein>
    <recommendedName>
        <fullName evidence="7">Peroxidase</fullName>
    </recommendedName>
</protein>
<evidence type="ECO:0000256" key="3">
    <source>
        <dbReference type="ARBA" id="ARBA00023180"/>
    </source>
</evidence>
<comment type="subcellular location">
    <subcellularLocation>
        <location evidence="1">Secreted</location>
    </subcellularLocation>
</comment>
<reference evidence="6" key="1">
    <citation type="journal article" date="2019" name="Int. J. Syst. Evol. Microbiol.">
        <title>The Global Catalogue of Microorganisms (GCM) 10K type strain sequencing project: providing services to taxonomists for standard genome sequencing and annotation.</title>
        <authorList>
            <consortium name="The Broad Institute Genomics Platform"/>
            <consortium name="The Broad Institute Genome Sequencing Center for Infectious Disease"/>
            <person name="Wu L."/>
            <person name="Ma J."/>
        </authorList>
    </citation>
    <scope>NUCLEOTIDE SEQUENCE [LARGE SCALE GENOMIC DNA]</scope>
    <source>
        <strain evidence="6">JCM 15933</strain>
    </source>
</reference>
<evidence type="ECO:0000313" key="5">
    <source>
        <dbReference type="EMBL" id="GAA1547971.1"/>
    </source>
</evidence>
<dbReference type="InterPro" id="IPR010255">
    <property type="entry name" value="Haem_peroxidase_sf"/>
</dbReference>
<evidence type="ECO:0000256" key="1">
    <source>
        <dbReference type="ARBA" id="ARBA00004613"/>
    </source>
</evidence>
<dbReference type="Pfam" id="PF03098">
    <property type="entry name" value="An_peroxidase"/>
    <property type="match status" value="2"/>
</dbReference>
<dbReference type="PROSITE" id="PS50292">
    <property type="entry name" value="PEROXIDASE_3"/>
    <property type="match status" value="1"/>
</dbReference>
<proteinExistence type="predicted"/>
<keyword evidence="3" id="KW-0325">Glycoprotein</keyword>
<dbReference type="InterPro" id="IPR019791">
    <property type="entry name" value="Haem_peroxidase_animal"/>
</dbReference>
<keyword evidence="6" id="KW-1185">Reference proteome</keyword>
<keyword evidence="2" id="KW-0964">Secreted</keyword>